<dbReference type="InterPro" id="IPR047187">
    <property type="entry name" value="SF1_C_Upf1"/>
</dbReference>
<evidence type="ECO:0000256" key="3">
    <source>
        <dbReference type="ARBA" id="ARBA00022806"/>
    </source>
</evidence>
<dbReference type="EMBL" id="VRMN01000006">
    <property type="protein sequence ID" value="KAA8493670.1"/>
    <property type="molecule type" value="Genomic_DNA"/>
</dbReference>
<gene>
    <name evidence="8" type="ORF">FVE85_4807</name>
</gene>
<evidence type="ECO:0000259" key="7">
    <source>
        <dbReference type="Pfam" id="PF13087"/>
    </source>
</evidence>
<sequence>MKRSSEMSGRSQATLLSQPQRAPQNLRPVRTISRRQRRRKKAKGADPEQGQQGVNTSSDAIQRASGPMLAASFFSDSASSDDQLGTAVPVGDASAYARTLIMSHVAGWNPRELLVASGQNMDKLLNSRERLLYKSPRMHFRNHQEYLEYFIPLILMDLRGAAAASIQASAAAGFSSRAGRASATKKEVPGIERVVVTDVKDLSHDRVWRRIVQIEKYVEPGSGNIGEDLRMMSGDLVAVWPMVDPNHTQSTQDGCCIPPTAVIGVVEPLAAQETAGDKVCRIRVARVRAAGGSPQDWPAKPGITEQAAQADLQEAPRYRNLPELQPATHARRKAASDLRSSASEAHRKGSPSVEPECIDLTRDDDCTIEPVVKGSNTRTGLVRVPLAEECVEIAEGPGATDNHALQETPGDLEWWEQSKDPGDEEKEFEAWCKEKRKAAKLQPEHAKLTSQPEKPVNVSQQWWALVRLGSTLTYQREVAAAYSIREAPLLRAILQPAAKKTKAQRDRIILRYQNGLISKVMEHYMLNESQRAAVSDAMTLMKGFSLIQGPPGTGKTKTLVALLNVMLLYSHQRQYELVLDYLKPLVTPQGFLDLSRMGHGRFPQKRRVLVCAPSNAAVDEILSRVQSAGFIDGGLTRYDPPVCRIGFGNRLSVLSQQLTAETQAEEMLARIDRRCAEMHYPGSREQIQTLRWKYCQHHLNVIQAKAADLRQQLAHVPMDTEAGHGFVCRLYMEHDTLQSLFLRIQVATDPRFVKHEDRVRTVARCFVNEAEIVFATLSGAANLLAHALIVHSHYRRLPPLVGVEVTSDSDRMFDTVIIDEAAQATEMSSLIPVSLGASRCVLVGDPQQLTATVLGTGMSAVAYSLSLLERKCLAGKVPLMLKQQYRMHPSISLFPRKHFYKSELADDESVLTDRDAPYHKTAFKERFGPYLFMDIRMGGEEQSGKSLVNRAEAHAAALLYKSIRHVCPDSGLFSFSAHDKGNEALAIARSESRFGVVTPYKMQQDILRAEFDGVGAHDVEIDTVDAYQGREKDFMIFSCVRSNTRSGSIGFVRDIRRMNVGITRAKYSLIIMGNAQSLMAGSKDWRALIEDARERGLVLRVDSPERVSSLTPIPISSVPRTNAKVFRLTPSGTVKVSEDPLLKPESANSRSHGLLPDASHITQSRTNLANRVLPQNAVRNRASISPSRKDVSKPLSLSQPSQRPGVPLEEQHAFNGAPAAVARLQGSSDDPKRIAEARVKAQSPAAPDVHPRAVPLPAPRAHKRIAVDPSAVQKRTVSVRSSSTLASRPALASQRLGHQSRSQDDRKRADSATVPSRAQMQSHVVVDSSVRDQSQRRHIPAAPTSVEGMPSSAGMQATAQRPEHHVHTQVAINAAATKDDKTTASARPPVQPTQPHSMPYSPDAFTKTEHPALVQLRAGLASAANAGTFAREAARLTQRARLAGADPHAVMEVYADACRTQNQS</sequence>
<feature type="region of interest" description="Disordered" evidence="5">
    <location>
        <begin position="1136"/>
        <end position="1161"/>
    </location>
</feature>
<evidence type="ECO:0000259" key="6">
    <source>
        <dbReference type="Pfam" id="PF13086"/>
    </source>
</evidence>
<keyword evidence="4" id="KW-0067">ATP-binding</keyword>
<feature type="domain" description="DNA2/NAM7 helicase helicase" evidence="6">
    <location>
        <begin position="808"/>
        <end position="854"/>
    </location>
</feature>
<dbReference type="Pfam" id="PF13087">
    <property type="entry name" value="AAA_12"/>
    <property type="match status" value="1"/>
</dbReference>
<proteinExistence type="predicted"/>
<dbReference type="Gene3D" id="3.40.50.300">
    <property type="entry name" value="P-loop containing nucleotide triphosphate hydrolases"/>
    <property type="match status" value="2"/>
</dbReference>
<reference evidence="9" key="1">
    <citation type="journal article" date="2019" name="Nat. Commun.">
        <title>Expansion of phycobilisome linker gene families in mesophilic red algae.</title>
        <authorList>
            <person name="Lee J."/>
            <person name="Kim D."/>
            <person name="Bhattacharya D."/>
            <person name="Yoon H.S."/>
        </authorList>
    </citation>
    <scope>NUCLEOTIDE SEQUENCE [LARGE SCALE GENOMIC DNA]</scope>
    <source>
        <strain evidence="9">CCMP 1328</strain>
    </source>
</reference>
<protein>
    <submittedName>
        <fullName evidence="8">Putative ATP-dependent helicase</fullName>
    </submittedName>
</protein>
<dbReference type="PANTHER" id="PTHR10887">
    <property type="entry name" value="DNA2/NAM7 HELICASE FAMILY"/>
    <property type="match status" value="1"/>
</dbReference>
<dbReference type="InterPro" id="IPR041677">
    <property type="entry name" value="DNA2/NAM7_AAA_11"/>
</dbReference>
<dbReference type="Pfam" id="PF13086">
    <property type="entry name" value="AAA_11"/>
    <property type="match status" value="2"/>
</dbReference>
<name>A0A5J4YRY4_PORPP</name>
<feature type="compositionally biased region" description="Basic and acidic residues" evidence="5">
    <location>
        <begin position="1301"/>
        <end position="1310"/>
    </location>
</feature>
<keyword evidence="9" id="KW-1185">Reference proteome</keyword>
<feature type="compositionally biased region" description="Polar residues" evidence="5">
    <location>
        <begin position="1273"/>
        <end position="1286"/>
    </location>
</feature>
<accession>A0A5J4YRY4</accession>
<feature type="region of interest" description="Disordered" evidence="5">
    <location>
        <begin position="1238"/>
        <end position="1397"/>
    </location>
</feature>
<feature type="compositionally biased region" description="Basic residues" evidence="5">
    <location>
        <begin position="32"/>
        <end position="42"/>
    </location>
</feature>
<dbReference type="OrthoDB" id="6513042at2759"/>
<feature type="domain" description="DNA2/NAM7 helicase helicase" evidence="6">
    <location>
        <begin position="526"/>
        <end position="782"/>
    </location>
</feature>
<feature type="compositionally biased region" description="Polar residues" evidence="5">
    <location>
        <begin position="49"/>
        <end position="58"/>
    </location>
</feature>
<evidence type="ECO:0000313" key="8">
    <source>
        <dbReference type="EMBL" id="KAA8493670.1"/>
    </source>
</evidence>
<evidence type="ECO:0000256" key="5">
    <source>
        <dbReference type="SAM" id="MobiDB-lite"/>
    </source>
</evidence>
<dbReference type="GO" id="GO:0004386">
    <property type="term" value="F:helicase activity"/>
    <property type="evidence" value="ECO:0007669"/>
    <property type="project" value="UniProtKB-KW"/>
</dbReference>
<feature type="domain" description="DNA2/NAM7 helicase-like C-terminal" evidence="7">
    <location>
        <begin position="863"/>
        <end position="1075"/>
    </location>
</feature>
<dbReference type="InterPro" id="IPR027417">
    <property type="entry name" value="P-loop_NTPase"/>
</dbReference>
<dbReference type="GO" id="GO:0005524">
    <property type="term" value="F:ATP binding"/>
    <property type="evidence" value="ECO:0007669"/>
    <property type="project" value="UniProtKB-KW"/>
</dbReference>
<dbReference type="PANTHER" id="PTHR10887:SF510">
    <property type="entry name" value="HELICASE ATP-BINDING DOMAIN-CONTAINING PROTEIN"/>
    <property type="match status" value="1"/>
</dbReference>
<feature type="region of interest" description="Disordered" evidence="5">
    <location>
        <begin position="1"/>
        <end position="58"/>
    </location>
</feature>
<dbReference type="CDD" id="cd18808">
    <property type="entry name" value="SF1_C_Upf1"/>
    <property type="match status" value="1"/>
</dbReference>
<keyword evidence="1" id="KW-0547">Nucleotide-binding</keyword>
<dbReference type="GO" id="GO:0016787">
    <property type="term" value="F:hydrolase activity"/>
    <property type="evidence" value="ECO:0007669"/>
    <property type="project" value="UniProtKB-KW"/>
</dbReference>
<feature type="region of interest" description="Disordered" evidence="5">
    <location>
        <begin position="322"/>
        <end position="356"/>
    </location>
</feature>
<dbReference type="InterPro" id="IPR045055">
    <property type="entry name" value="DNA2/NAM7-like"/>
</dbReference>
<evidence type="ECO:0000256" key="2">
    <source>
        <dbReference type="ARBA" id="ARBA00022801"/>
    </source>
</evidence>
<comment type="caution">
    <text evidence="8">The sequence shown here is derived from an EMBL/GenBank/DDBJ whole genome shotgun (WGS) entry which is preliminary data.</text>
</comment>
<dbReference type="Proteomes" id="UP000324585">
    <property type="component" value="Unassembled WGS sequence"/>
</dbReference>
<dbReference type="CDD" id="cd18042">
    <property type="entry name" value="DEXXQc_SETX"/>
    <property type="match status" value="1"/>
</dbReference>
<keyword evidence="2" id="KW-0378">Hydrolase</keyword>
<organism evidence="8 9">
    <name type="scientific">Porphyridium purpureum</name>
    <name type="common">Red alga</name>
    <name type="synonym">Porphyridium cruentum</name>
    <dbReference type="NCBI Taxonomy" id="35688"/>
    <lineage>
        <taxon>Eukaryota</taxon>
        <taxon>Rhodophyta</taxon>
        <taxon>Bangiophyceae</taxon>
        <taxon>Porphyridiales</taxon>
        <taxon>Porphyridiaceae</taxon>
        <taxon>Porphyridium</taxon>
    </lineage>
</organism>
<dbReference type="GO" id="GO:0005694">
    <property type="term" value="C:chromosome"/>
    <property type="evidence" value="ECO:0007669"/>
    <property type="project" value="UniProtKB-ARBA"/>
</dbReference>
<dbReference type="InterPro" id="IPR041679">
    <property type="entry name" value="DNA2/NAM7-like_C"/>
</dbReference>
<evidence type="ECO:0000313" key="9">
    <source>
        <dbReference type="Proteomes" id="UP000324585"/>
    </source>
</evidence>
<feature type="compositionally biased region" description="Polar residues" evidence="5">
    <location>
        <begin position="1"/>
        <end position="23"/>
    </location>
</feature>
<dbReference type="FunFam" id="3.40.50.300:FF:000326">
    <property type="entry name" value="P-loop containing nucleoside triphosphate hydrolase"/>
    <property type="match status" value="1"/>
</dbReference>
<feature type="region of interest" description="Disordered" evidence="5">
    <location>
        <begin position="1174"/>
        <end position="1208"/>
    </location>
</feature>
<evidence type="ECO:0000256" key="1">
    <source>
        <dbReference type="ARBA" id="ARBA00022741"/>
    </source>
</evidence>
<keyword evidence="3 8" id="KW-0347">Helicase</keyword>
<dbReference type="SUPFAM" id="SSF52540">
    <property type="entry name" value="P-loop containing nucleoside triphosphate hydrolases"/>
    <property type="match status" value="1"/>
</dbReference>
<evidence type="ECO:0000256" key="4">
    <source>
        <dbReference type="ARBA" id="ARBA00022840"/>
    </source>
</evidence>